<feature type="domain" description="Amidohydrolase 3" evidence="2">
    <location>
        <begin position="269"/>
        <end position="501"/>
    </location>
</feature>
<dbReference type="InterPro" id="IPR023100">
    <property type="entry name" value="D-aminoacylase_insert_dom_sf"/>
</dbReference>
<dbReference type="RefSeq" id="WP_082151260.1">
    <property type="nucleotide sequence ID" value="NZ_CCKH01000055.1"/>
</dbReference>
<protein>
    <submittedName>
        <fullName evidence="3">D-glutamate deacylase</fullName>
        <ecNumber evidence="3">3.5.1.82</ecNumber>
    </submittedName>
</protein>
<dbReference type="Pfam" id="PF07969">
    <property type="entry name" value="Amidohydro_3"/>
    <property type="match status" value="2"/>
</dbReference>
<keyword evidence="3" id="KW-0378">Hydrolase</keyword>
<name>A0AA87BY62_9VIBR</name>
<reference evidence="3 4" key="1">
    <citation type="submission" date="2014-06" db="EMBL/GenBank/DDBJ databases">
        <authorList>
            <person name="Le Roux F."/>
        </authorList>
    </citation>
    <scope>NUCLEOTIDE SEQUENCE [LARGE SCALE GENOMIC DNA]</scope>
    <source>
        <strain evidence="3 4">J2-31</strain>
    </source>
</reference>
<dbReference type="Proteomes" id="UP000041625">
    <property type="component" value="Unassembled WGS sequence"/>
</dbReference>
<sequence length="522" mass="56890">MNKQIKATQIKRTALAMLVAMSPSVFAYDLVIMNGRVMDPETGYDQVANVAVEDGKIVAITGDAIEGDKMIDAEGLVVAPGFIDTHSHVVAIPVMQKLQLRSGVTTPLALEVGAYPVSDWYQRLEGRSQTNFGASVSSAGIRTKVFNDDYHTRTGTMINDIFDTEEAKASKISGDSMTKIASREQIETISEMVDKELKDGGLGIGVPVGYMSKAATTIETKEWQRLAGEYGVPTFLHGRFSSQLPPTSGLIGIEEMLSGVGIYGGGLLVQHMHQQTLNETPVALKMLDDAKAKGMNVAAEIYPYNYGATIAAADYLEPENYQRNMARDYSDIIETETMKPLTKERYEQLLKENPQASVMFYGATDQDLKNALAHESTIVGSDAFPLMKEDGMMAYSWNTSYEGLQGHPRAAGTQARVLKMVREDNLMPLMSAVSKMSYMPAKFLQDNGINQMSQKGRIQVGADADITMFDPETVTDNSTLKEPGLPSTGIPYVVVNGTVVVEDSKVLPNVYPGKAVRNSVTK</sequence>
<dbReference type="SUPFAM" id="SSF51338">
    <property type="entry name" value="Composite domain of metallo-dependent hydrolases"/>
    <property type="match status" value="1"/>
</dbReference>
<evidence type="ECO:0000259" key="2">
    <source>
        <dbReference type="Pfam" id="PF07969"/>
    </source>
</evidence>
<evidence type="ECO:0000313" key="3">
    <source>
        <dbReference type="EMBL" id="CDT68709.1"/>
    </source>
</evidence>
<dbReference type="AlphaFoldDB" id="A0AA87BY62"/>
<dbReference type="Gene3D" id="3.30.1490.130">
    <property type="entry name" value="D-aminoacylase. Domain 3"/>
    <property type="match status" value="1"/>
</dbReference>
<dbReference type="EMBL" id="CCKJ01000033">
    <property type="protein sequence ID" value="CDT68709.1"/>
    <property type="molecule type" value="Genomic_DNA"/>
</dbReference>
<dbReference type="SUPFAM" id="SSF51556">
    <property type="entry name" value="Metallo-dependent hydrolases"/>
    <property type="match status" value="1"/>
</dbReference>
<comment type="caution">
    <text evidence="3">The sequence shown here is derived from an EMBL/GenBank/DDBJ whole genome shotgun (WGS) entry which is preliminary data.</text>
</comment>
<gene>
    <name evidence="3" type="ORF">VCR31J2_1280193</name>
</gene>
<accession>A0AA87BY62</accession>
<dbReference type="EC" id="3.5.1.82" evidence="3"/>
<dbReference type="InterPro" id="IPR032466">
    <property type="entry name" value="Metal_Hydrolase"/>
</dbReference>
<dbReference type="PANTHER" id="PTHR11647:SF1">
    <property type="entry name" value="COLLAPSIN RESPONSE MEDIATOR PROTEIN"/>
    <property type="match status" value="1"/>
</dbReference>
<evidence type="ECO:0000256" key="1">
    <source>
        <dbReference type="SAM" id="SignalP"/>
    </source>
</evidence>
<dbReference type="Gene3D" id="3.20.20.140">
    <property type="entry name" value="Metal-dependent hydrolases"/>
    <property type="match status" value="1"/>
</dbReference>
<dbReference type="NCBIfam" id="NF006560">
    <property type="entry name" value="PRK09061.1"/>
    <property type="match status" value="1"/>
</dbReference>
<feature type="signal peptide" evidence="1">
    <location>
        <begin position="1"/>
        <end position="27"/>
    </location>
</feature>
<dbReference type="Gene3D" id="2.30.40.10">
    <property type="entry name" value="Urease, subunit C, domain 1"/>
    <property type="match status" value="1"/>
</dbReference>
<dbReference type="GeneID" id="89591400"/>
<dbReference type="InterPro" id="IPR011059">
    <property type="entry name" value="Metal-dep_hydrolase_composite"/>
</dbReference>
<dbReference type="InterPro" id="IPR013108">
    <property type="entry name" value="Amidohydro_3"/>
</dbReference>
<organism evidence="3 4">
    <name type="scientific">Vibrio coralliirubri</name>
    <dbReference type="NCBI Taxonomy" id="1516159"/>
    <lineage>
        <taxon>Bacteria</taxon>
        <taxon>Pseudomonadati</taxon>
        <taxon>Pseudomonadota</taxon>
        <taxon>Gammaproteobacteria</taxon>
        <taxon>Vibrionales</taxon>
        <taxon>Vibrionaceae</taxon>
        <taxon>Vibrio</taxon>
    </lineage>
</organism>
<dbReference type="PANTHER" id="PTHR11647">
    <property type="entry name" value="HYDRANTOINASE/DIHYDROPYRIMIDINASE FAMILY MEMBER"/>
    <property type="match status" value="1"/>
</dbReference>
<evidence type="ECO:0000313" key="4">
    <source>
        <dbReference type="Proteomes" id="UP000041625"/>
    </source>
</evidence>
<keyword evidence="1" id="KW-0732">Signal</keyword>
<proteinExistence type="predicted"/>
<keyword evidence="4" id="KW-1185">Reference proteome</keyword>
<dbReference type="GO" id="GO:0047421">
    <property type="term" value="F:N-acyl-D-glutamate deacylase activity"/>
    <property type="evidence" value="ECO:0007669"/>
    <property type="project" value="UniProtKB-EC"/>
</dbReference>
<feature type="chain" id="PRO_5041661649" evidence="1">
    <location>
        <begin position="28"/>
        <end position="522"/>
    </location>
</feature>
<dbReference type="InterPro" id="IPR050378">
    <property type="entry name" value="Metallo-dep_Hydrolases_sf"/>
</dbReference>
<feature type="domain" description="Amidohydrolase 3" evidence="2">
    <location>
        <begin position="70"/>
        <end position="133"/>
    </location>
</feature>